<keyword evidence="8" id="KW-0472">Membrane</keyword>
<keyword evidence="5 6" id="KW-0408">Iron</keyword>
<evidence type="ECO:0000256" key="1">
    <source>
        <dbReference type="ARBA" id="ARBA00001971"/>
    </source>
</evidence>
<organism evidence="9 10">
    <name type="scientific">Cristinia sonorae</name>
    <dbReference type="NCBI Taxonomy" id="1940300"/>
    <lineage>
        <taxon>Eukaryota</taxon>
        <taxon>Fungi</taxon>
        <taxon>Dikarya</taxon>
        <taxon>Basidiomycota</taxon>
        <taxon>Agaricomycotina</taxon>
        <taxon>Agaricomycetes</taxon>
        <taxon>Agaricomycetidae</taxon>
        <taxon>Agaricales</taxon>
        <taxon>Pleurotineae</taxon>
        <taxon>Stephanosporaceae</taxon>
        <taxon>Cristinia</taxon>
    </lineage>
</organism>
<dbReference type="SUPFAM" id="SSF48264">
    <property type="entry name" value="Cytochrome P450"/>
    <property type="match status" value="1"/>
</dbReference>
<gene>
    <name evidence="9" type="ORF">BXZ70DRAFT_466627</name>
</gene>
<dbReference type="Pfam" id="PF00067">
    <property type="entry name" value="p450"/>
    <property type="match status" value="1"/>
</dbReference>
<comment type="cofactor">
    <cofactor evidence="1 6">
        <name>heme</name>
        <dbReference type="ChEBI" id="CHEBI:30413"/>
    </cofactor>
</comment>
<keyword evidence="6 7" id="KW-0349">Heme</keyword>
<keyword evidence="8" id="KW-1133">Transmembrane helix</keyword>
<evidence type="ECO:0000256" key="2">
    <source>
        <dbReference type="ARBA" id="ARBA00010617"/>
    </source>
</evidence>
<dbReference type="Gene3D" id="1.10.630.10">
    <property type="entry name" value="Cytochrome P450"/>
    <property type="match status" value="1"/>
</dbReference>
<protein>
    <submittedName>
        <fullName evidence="9">Cytochrome P450</fullName>
    </submittedName>
</protein>
<dbReference type="InterPro" id="IPR002403">
    <property type="entry name" value="Cyt_P450_E_grp-IV"/>
</dbReference>
<feature type="transmembrane region" description="Helical" evidence="8">
    <location>
        <begin position="206"/>
        <end position="226"/>
    </location>
</feature>
<dbReference type="GO" id="GO:0020037">
    <property type="term" value="F:heme binding"/>
    <property type="evidence" value="ECO:0007669"/>
    <property type="project" value="InterPro"/>
</dbReference>
<keyword evidence="4 7" id="KW-0560">Oxidoreductase</keyword>
<keyword evidence="8" id="KW-0812">Transmembrane</keyword>
<dbReference type="InterPro" id="IPR017972">
    <property type="entry name" value="Cyt_P450_CS"/>
</dbReference>
<accession>A0A8K0UIM3</accession>
<sequence>MGHDVDAGTTVLLFGPLAVLSLVLLKRALFPDRLSFPDIPALGPTAPLLYYYGAIKFLIYGEDTIAEGYRKYKGGAFKVPELFSWHVIASGREMIEELRKAGDDELNFDEATAELLQTDYTFGKSIRTHPYHISAVRSRLTRNLGAIFDEIRDEIVAGFEDVLPPSDDWHKLSLNEGIMQLICRTSNRIFVGLPTCRHPDYIKLNIDFAASVVISATILRFFPILVRPLVAKILSNVQGIINRGEQFLGAMVSKRLQMHYEYGKDWPDKPNDLVSWLIDEVVDSGQRPEMHDIVLRVLTLNFASIHTTSMSLIHAFQHAAACPEHADTMRKEAEQAVREFGWTKDALDNMPLMDSFLRESHRYNGLGSVTMSRMAMKDFTFSNGTFIPKGGLVSVVERPMHLDSEHYEHPDEFRPWRFVESRNSDVSLGEVGVRVSRYGVVSTSPEYVTFGHGRHACPGRFFATCELKGMLAHLLLNYDIKMENEGAIPKNLWLGVRMLPNPTSEIMYKRRHCSLS</sequence>
<name>A0A8K0UIM3_9AGAR</name>
<evidence type="ECO:0000256" key="6">
    <source>
        <dbReference type="PIRSR" id="PIRSR602403-1"/>
    </source>
</evidence>
<dbReference type="InterPro" id="IPR036396">
    <property type="entry name" value="Cyt_P450_sf"/>
</dbReference>
<proteinExistence type="inferred from homology"/>
<dbReference type="AlphaFoldDB" id="A0A8K0UIM3"/>
<feature type="binding site" description="axial binding residue" evidence="6">
    <location>
        <position position="457"/>
    </location>
    <ligand>
        <name>heme</name>
        <dbReference type="ChEBI" id="CHEBI:30413"/>
    </ligand>
    <ligandPart>
        <name>Fe</name>
        <dbReference type="ChEBI" id="CHEBI:18248"/>
    </ligandPart>
</feature>
<evidence type="ECO:0000256" key="8">
    <source>
        <dbReference type="SAM" id="Phobius"/>
    </source>
</evidence>
<comment type="similarity">
    <text evidence="2 7">Belongs to the cytochrome P450 family.</text>
</comment>
<dbReference type="PRINTS" id="PR00465">
    <property type="entry name" value="EP450IV"/>
</dbReference>
<evidence type="ECO:0000256" key="7">
    <source>
        <dbReference type="RuleBase" id="RU000461"/>
    </source>
</evidence>
<keyword evidence="10" id="KW-1185">Reference proteome</keyword>
<evidence type="ECO:0000313" key="10">
    <source>
        <dbReference type="Proteomes" id="UP000813824"/>
    </source>
</evidence>
<feature type="transmembrane region" description="Helical" evidence="8">
    <location>
        <begin position="6"/>
        <end position="25"/>
    </location>
</feature>
<dbReference type="InterPro" id="IPR001128">
    <property type="entry name" value="Cyt_P450"/>
</dbReference>
<dbReference type="PANTHER" id="PTHR46206">
    <property type="entry name" value="CYTOCHROME P450"/>
    <property type="match status" value="1"/>
</dbReference>
<comment type="caution">
    <text evidence="9">The sequence shown here is derived from an EMBL/GenBank/DDBJ whole genome shotgun (WGS) entry which is preliminary data.</text>
</comment>
<evidence type="ECO:0000313" key="9">
    <source>
        <dbReference type="EMBL" id="KAH8091762.1"/>
    </source>
</evidence>
<keyword evidence="7" id="KW-0503">Monooxygenase</keyword>
<dbReference type="GO" id="GO:0004497">
    <property type="term" value="F:monooxygenase activity"/>
    <property type="evidence" value="ECO:0007669"/>
    <property type="project" value="UniProtKB-KW"/>
</dbReference>
<dbReference type="GO" id="GO:0005506">
    <property type="term" value="F:iron ion binding"/>
    <property type="evidence" value="ECO:0007669"/>
    <property type="project" value="InterPro"/>
</dbReference>
<dbReference type="CDD" id="cd11041">
    <property type="entry name" value="CYP503A1-like"/>
    <property type="match status" value="1"/>
</dbReference>
<keyword evidence="3 6" id="KW-0479">Metal-binding</keyword>
<dbReference type="OrthoDB" id="1844152at2759"/>
<dbReference type="PROSITE" id="PS00086">
    <property type="entry name" value="CYTOCHROME_P450"/>
    <property type="match status" value="1"/>
</dbReference>
<reference evidence="9" key="1">
    <citation type="journal article" date="2021" name="New Phytol.">
        <title>Evolutionary innovations through gain and loss of genes in the ectomycorrhizal Boletales.</title>
        <authorList>
            <person name="Wu G."/>
            <person name="Miyauchi S."/>
            <person name="Morin E."/>
            <person name="Kuo A."/>
            <person name="Drula E."/>
            <person name="Varga T."/>
            <person name="Kohler A."/>
            <person name="Feng B."/>
            <person name="Cao Y."/>
            <person name="Lipzen A."/>
            <person name="Daum C."/>
            <person name="Hundley H."/>
            <person name="Pangilinan J."/>
            <person name="Johnson J."/>
            <person name="Barry K."/>
            <person name="LaButti K."/>
            <person name="Ng V."/>
            <person name="Ahrendt S."/>
            <person name="Min B."/>
            <person name="Choi I.G."/>
            <person name="Park H."/>
            <person name="Plett J.M."/>
            <person name="Magnuson J."/>
            <person name="Spatafora J.W."/>
            <person name="Nagy L.G."/>
            <person name="Henrissat B."/>
            <person name="Grigoriev I.V."/>
            <person name="Yang Z.L."/>
            <person name="Xu J."/>
            <person name="Martin F.M."/>
        </authorList>
    </citation>
    <scope>NUCLEOTIDE SEQUENCE</scope>
    <source>
        <strain evidence="9">KKN 215</strain>
    </source>
</reference>
<dbReference type="GO" id="GO:0016705">
    <property type="term" value="F:oxidoreductase activity, acting on paired donors, with incorporation or reduction of molecular oxygen"/>
    <property type="evidence" value="ECO:0007669"/>
    <property type="project" value="InterPro"/>
</dbReference>
<dbReference type="EMBL" id="JAEVFJ010000034">
    <property type="protein sequence ID" value="KAH8091762.1"/>
    <property type="molecule type" value="Genomic_DNA"/>
</dbReference>
<evidence type="ECO:0000256" key="5">
    <source>
        <dbReference type="ARBA" id="ARBA00023004"/>
    </source>
</evidence>
<evidence type="ECO:0000256" key="4">
    <source>
        <dbReference type="ARBA" id="ARBA00023002"/>
    </source>
</evidence>
<dbReference type="Proteomes" id="UP000813824">
    <property type="component" value="Unassembled WGS sequence"/>
</dbReference>
<evidence type="ECO:0000256" key="3">
    <source>
        <dbReference type="ARBA" id="ARBA00022723"/>
    </source>
</evidence>